<evidence type="ECO:0000313" key="2">
    <source>
        <dbReference type="EMBL" id="MDP9904301.1"/>
    </source>
</evidence>
<organism evidence="2 5">
    <name type="scientific">Arthrobacter bambusae</name>
    <dbReference type="NCBI Taxonomy" id="1338426"/>
    <lineage>
        <taxon>Bacteria</taxon>
        <taxon>Bacillati</taxon>
        <taxon>Actinomycetota</taxon>
        <taxon>Actinomycetes</taxon>
        <taxon>Micrococcales</taxon>
        <taxon>Micrococcaceae</taxon>
        <taxon>Arthrobacter</taxon>
    </lineage>
</organism>
<name>A0AAW8D5Y0_9MICC</name>
<dbReference type="RefSeq" id="WP_148667708.1">
    <property type="nucleotide sequence ID" value="NZ_JAUSRG010000002.1"/>
</dbReference>
<protein>
    <submittedName>
        <fullName evidence="2">Chloramphenicol 3-O-phosphotransferase</fullName>
    </submittedName>
</protein>
<proteinExistence type="predicted"/>
<comment type="caution">
    <text evidence="2">The sequence shown here is derived from an EMBL/GenBank/DDBJ whole genome shotgun (WGS) entry which is preliminary data.</text>
</comment>
<feature type="region of interest" description="Disordered" evidence="1">
    <location>
        <begin position="1"/>
        <end position="21"/>
    </location>
</feature>
<evidence type="ECO:0000256" key="1">
    <source>
        <dbReference type="SAM" id="MobiDB-lite"/>
    </source>
</evidence>
<evidence type="ECO:0000313" key="4">
    <source>
        <dbReference type="Proteomes" id="UP001230951"/>
    </source>
</evidence>
<dbReference type="EMBL" id="JAUSRG010000002">
    <property type="protein sequence ID" value="MDP9904301.1"/>
    <property type="molecule type" value="Genomic_DNA"/>
</dbReference>
<evidence type="ECO:0000313" key="3">
    <source>
        <dbReference type="EMBL" id="MDQ0179046.1"/>
    </source>
</evidence>
<evidence type="ECO:0000313" key="5">
    <source>
        <dbReference type="Proteomes" id="UP001242995"/>
    </source>
</evidence>
<sequence>MDSEPVQPEVTPRFSNTRKQNTELAVQQLRDGGFTNIQVDEFLETLHRMEADESILAPLTNALLAMNVSVQWLM</sequence>
<dbReference type="Proteomes" id="UP001242995">
    <property type="component" value="Unassembled WGS sequence"/>
</dbReference>
<gene>
    <name evidence="2" type="ORF">J2S90_001247</name>
    <name evidence="3" type="ORF">J2S93_000453</name>
</gene>
<reference evidence="2 4" key="1">
    <citation type="submission" date="2023-07" db="EMBL/GenBank/DDBJ databases">
        <title>Sorghum-associated microbial communities from plants grown in Nebraska, USA.</title>
        <authorList>
            <person name="Schachtman D."/>
        </authorList>
    </citation>
    <scope>NUCLEOTIDE SEQUENCE</scope>
    <source>
        <strain evidence="2">DS1006</strain>
        <strain evidence="3 4">DS1016</strain>
    </source>
</reference>
<dbReference type="Proteomes" id="UP001230951">
    <property type="component" value="Unassembled WGS sequence"/>
</dbReference>
<dbReference type="EMBL" id="JAUSTF010000001">
    <property type="protein sequence ID" value="MDQ0179046.1"/>
    <property type="molecule type" value="Genomic_DNA"/>
</dbReference>
<accession>A0AAW8D5Y0</accession>
<keyword evidence="4" id="KW-1185">Reference proteome</keyword>
<dbReference type="AlphaFoldDB" id="A0AAW8D5Y0"/>